<accession>A0A9N9JDC7</accession>
<name>A0A9N9JDC7_9GLOM</name>
<comment type="caution">
    <text evidence="1">The sequence shown here is derived from an EMBL/GenBank/DDBJ whole genome shotgun (WGS) entry which is preliminary data.</text>
</comment>
<gene>
    <name evidence="1" type="ORF">AMORRO_LOCUS16980</name>
</gene>
<dbReference type="Proteomes" id="UP000789342">
    <property type="component" value="Unassembled WGS sequence"/>
</dbReference>
<dbReference type="AlphaFoldDB" id="A0A9N9JDC7"/>
<organism evidence="1 2">
    <name type="scientific">Acaulospora morrowiae</name>
    <dbReference type="NCBI Taxonomy" id="94023"/>
    <lineage>
        <taxon>Eukaryota</taxon>
        <taxon>Fungi</taxon>
        <taxon>Fungi incertae sedis</taxon>
        <taxon>Mucoromycota</taxon>
        <taxon>Glomeromycotina</taxon>
        <taxon>Glomeromycetes</taxon>
        <taxon>Diversisporales</taxon>
        <taxon>Acaulosporaceae</taxon>
        <taxon>Acaulospora</taxon>
    </lineage>
</organism>
<sequence length="98" mass="10862">PAEHLFEKCSLSSSPTNRHNADISIAIAIVRLSFTPVDLDVMRSFTSQTSQTSKLSRFTGMMMIKRCAIINGEILVEEGDALSDPYSVDEMTKFDLCT</sequence>
<protein>
    <submittedName>
        <fullName evidence="1">6690_t:CDS:1</fullName>
    </submittedName>
</protein>
<proteinExistence type="predicted"/>
<evidence type="ECO:0000313" key="1">
    <source>
        <dbReference type="EMBL" id="CAG8776751.1"/>
    </source>
</evidence>
<evidence type="ECO:0000313" key="2">
    <source>
        <dbReference type="Proteomes" id="UP000789342"/>
    </source>
</evidence>
<keyword evidence="2" id="KW-1185">Reference proteome</keyword>
<feature type="non-terminal residue" evidence="1">
    <location>
        <position position="1"/>
    </location>
</feature>
<dbReference type="EMBL" id="CAJVPV010049808">
    <property type="protein sequence ID" value="CAG8776751.1"/>
    <property type="molecule type" value="Genomic_DNA"/>
</dbReference>
<feature type="non-terminal residue" evidence="1">
    <location>
        <position position="98"/>
    </location>
</feature>
<reference evidence="1" key="1">
    <citation type="submission" date="2021-06" db="EMBL/GenBank/DDBJ databases">
        <authorList>
            <person name="Kallberg Y."/>
            <person name="Tangrot J."/>
            <person name="Rosling A."/>
        </authorList>
    </citation>
    <scope>NUCLEOTIDE SEQUENCE</scope>
    <source>
        <strain evidence="1">CL551</strain>
    </source>
</reference>